<dbReference type="AlphaFoldDB" id="A0A1H8X1A8"/>
<organism evidence="1 2">
    <name type="scientific">Amycolatopsis saalfeldensis</name>
    <dbReference type="NCBI Taxonomy" id="394193"/>
    <lineage>
        <taxon>Bacteria</taxon>
        <taxon>Bacillati</taxon>
        <taxon>Actinomycetota</taxon>
        <taxon>Actinomycetes</taxon>
        <taxon>Pseudonocardiales</taxon>
        <taxon>Pseudonocardiaceae</taxon>
        <taxon>Amycolatopsis</taxon>
    </lineage>
</organism>
<dbReference type="STRING" id="394193.SAMN04489732_106160"/>
<reference evidence="1 2" key="1">
    <citation type="submission" date="2016-10" db="EMBL/GenBank/DDBJ databases">
        <authorList>
            <person name="de Groot N.N."/>
        </authorList>
    </citation>
    <scope>NUCLEOTIDE SEQUENCE [LARGE SCALE GENOMIC DNA]</scope>
    <source>
        <strain evidence="1 2">DSM 44993</strain>
    </source>
</reference>
<dbReference type="Gene3D" id="1.10.10.10">
    <property type="entry name" value="Winged helix-like DNA-binding domain superfamily/Winged helix DNA-binding domain"/>
    <property type="match status" value="1"/>
</dbReference>
<evidence type="ECO:0000313" key="2">
    <source>
        <dbReference type="Proteomes" id="UP000198582"/>
    </source>
</evidence>
<proteinExistence type="predicted"/>
<dbReference type="Pfam" id="PF12840">
    <property type="entry name" value="HTH_20"/>
    <property type="match status" value="1"/>
</dbReference>
<dbReference type="SUPFAM" id="SSF46785">
    <property type="entry name" value="Winged helix' DNA-binding domain"/>
    <property type="match status" value="1"/>
</dbReference>
<keyword evidence="2" id="KW-1185">Reference proteome</keyword>
<dbReference type="OrthoDB" id="7945987at2"/>
<dbReference type="InterPro" id="IPR036388">
    <property type="entry name" value="WH-like_DNA-bd_sf"/>
</dbReference>
<evidence type="ECO:0000313" key="1">
    <source>
        <dbReference type="EMBL" id="SEP33740.1"/>
    </source>
</evidence>
<sequence>MPTKRRLSTEAEAAALASGIRLRIIRLTSYGAMTNKELAERLGRDPATMLHHVRRLVETGFLAPQEPRRGTRGAKEIPYRSTGLSWQLENDDVEPAPLNEAMLEAYLAEFAEAEPGEVDSSRLVFQVPPQDVEEFKERLGELLEEFSRRPDAPGQGRTAVYVSIYPSR</sequence>
<dbReference type="Proteomes" id="UP000198582">
    <property type="component" value="Unassembled WGS sequence"/>
</dbReference>
<dbReference type="InterPro" id="IPR036390">
    <property type="entry name" value="WH_DNA-bd_sf"/>
</dbReference>
<dbReference type="EMBL" id="FOEF01000006">
    <property type="protein sequence ID" value="SEP33740.1"/>
    <property type="molecule type" value="Genomic_DNA"/>
</dbReference>
<dbReference type="RefSeq" id="WP_091617682.1">
    <property type="nucleotide sequence ID" value="NZ_FOEF01000006.1"/>
</dbReference>
<dbReference type="InterPro" id="IPR011991">
    <property type="entry name" value="ArsR-like_HTH"/>
</dbReference>
<gene>
    <name evidence="1" type="ORF">SAMN04489732_106160</name>
</gene>
<protein>
    <submittedName>
        <fullName evidence="1">Helix-turn-helix domain-containing protein</fullName>
    </submittedName>
</protein>
<dbReference type="CDD" id="cd00090">
    <property type="entry name" value="HTH_ARSR"/>
    <property type="match status" value="1"/>
</dbReference>
<accession>A0A1H8X1A8</accession>
<name>A0A1H8X1A8_9PSEU</name>